<evidence type="ECO:0000313" key="3">
    <source>
        <dbReference type="EMBL" id="GMM36766.1"/>
    </source>
</evidence>
<evidence type="ECO:0000313" key="4">
    <source>
        <dbReference type="Proteomes" id="UP001360560"/>
    </source>
</evidence>
<feature type="region of interest" description="Disordered" evidence="1">
    <location>
        <begin position="210"/>
        <end position="238"/>
    </location>
</feature>
<dbReference type="RefSeq" id="XP_064853762.1">
    <property type="nucleotide sequence ID" value="XM_064997690.1"/>
</dbReference>
<dbReference type="Proteomes" id="UP001360560">
    <property type="component" value="Unassembled WGS sequence"/>
</dbReference>
<evidence type="ECO:0000256" key="2">
    <source>
        <dbReference type="SAM" id="Phobius"/>
    </source>
</evidence>
<feature type="compositionally biased region" description="Polar residues" evidence="1">
    <location>
        <begin position="218"/>
        <end position="227"/>
    </location>
</feature>
<keyword evidence="2" id="KW-1133">Transmembrane helix</keyword>
<keyword evidence="4" id="KW-1185">Reference proteome</keyword>
<evidence type="ECO:0000256" key="1">
    <source>
        <dbReference type="SAM" id="MobiDB-lite"/>
    </source>
</evidence>
<sequence>MPEELRGKAPYNPYDPTEARPLGGYPSEFAIPGTKSNSGIIAPASEFQRVKNAMNRLGYHPRPRSSVYPGQYKLLRRIDDQRARFWRGAKYVTAGIVGIGSIYIVFFHRWNDGYDSMFSKTYRFQLHMKWLIKGTLTKQEFEDLHPKQRGYAGAVGHGGTQFNKSNEGEHETNFALQRPTNDQQVAAEKQMQEREENYWKAIDMAEKILKEKEPGQEKVQSLDTSSSESDKGKKKWWW</sequence>
<accession>A0AAV5QQC5</accession>
<protein>
    <submittedName>
        <fullName evidence="3">Uncharacterized protein</fullName>
    </submittedName>
</protein>
<dbReference type="AlphaFoldDB" id="A0AAV5QQC5"/>
<organism evidence="3 4">
    <name type="scientific">Saccharomycopsis crataegensis</name>
    <dbReference type="NCBI Taxonomy" id="43959"/>
    <lineage>
        <taxon>Eukaryota</taxon>
        <taxon>Fungi</taxon>
        <taxon>Dikarya</taxon>
        <taxon>Ascomycota</taxon>
        <taxon>Saccharomycotina</taxon>
        <taxon>Saccharomycetes</taxon>
        <taxon>Saccharomycopsidaceae</taxon>
        <taxon>Saccharomycopsis</taxon>
    </lineage>
</organism>
<dbReference type="GeneID" id="90074741"/>
<keyword evidence="2" id="KW-0472">Membrane</keyword>
<gene>
    <name evidence="3" type="ORF">DASC09_040910</name>
</gene>
<comment type="caution">
    <text evidence="3">The sequence shown here is derived from an EMBL/GenBank/DDBJ whole genome shotgun (WGS) entry which is preliminary data.</text>
</comment>
<dbReference type="EMBL" id="BTFZ01000011">
    <property type="protein sequence ID" value="GMM36766.1"/>
    <property type="molecule type" value="Genomic_DNA"/>
</dbReference>
<reference evidence="3 4" key="1">
    <citation type="journal article" date="2023" name="Elife">
        <title>Identification of key yeast species and microbe-microbe interactions impacting larval growth of Drosophila in the wild.</title>
        <authorList>
            <person name="Mure A."/>
            <person name="Sugiura Y."/>
            <person name="Maeda R."/>
            <person name="Honda K."/>
            <person name="Sakurai N."/>
            <person name="Takahashi Y."/>
            <person name="Watada M."/>
            <person name="Katoh T."/>
            <person name="Gotoh A."/>
            <person name="Gotoh Y."/>
            <person name="Taniguchi I."/>
            <person name="Nakamura K."/>
            <person name="Hayashi T."/>
            <person name="Katayama T."/>
            <person name="Uemura T."/>
            <person name="Hattori Y."/>
        </authorList>
    </citation>
    <scope>NUCLEOTIDE SEQUENCE [LARGE SCALE GENOMIC DNA]</scope>
    <source>
        <strain evidence="3 4">SC-9</strain>
    </source>
</reference>
<name>A0AAV5QQC5_9ASCO</name>
<keyword evidence="2" id="KW-0812">Transmembrane</keyword>
<feature type="transmembrane region" description="Helical" evidence="2">
    <location>
        <begin position="91"/>
        <end position="110"/>
    </location>
</feature>
<proteinExistence type="predicted"/>